<protein>
    <submittedName>
        <fullName evidence="1">Uncharacterized protein</fullName>
    </submittedName>
</protein>
<comment type="caution">
    <text evidence="1">The sequence shown here is derived from an EMBL/GenBank/DDBJ whole genome shotgun (WGS) entry which is preliminary data.</text>
</comment>
<evidence type="ECO:0000313" key="2">
    <source>
        <dbReference type="Proteomes" id="UP000792457"/>
    </source>
</evidence>
<dbReference type="AlphaFoldDB" id="A0A8K0JSJ9"/>
<organism evidence="1 2">
    <name type="scientific">Ladona fulva</name>
    <name type="common">Scarce chaser dragonfly</name>
    <name type="synonym">Libellula fulva</name>
    <dbReference type="NCBI Taxonomy" id="123851"/>
    <lineage>
        <taxon>Eukaryota</taxon>
        <taxon>Metazoa</taxon>
        <taxon>Ecdysozoa</taxon>
        <taxon>Arthropoda</taxon>
        <taxon>Hexapoda</taxon>
        <taxon>Insecta</taxon>
        <taxon>Pterygota</taxon>
        <taxon>Palaeoptera</taxon>
        <taxon>Odonata</taxon>
        <taxon>Epiprocta</taxon>
        <taxon>Anisoptera</taxon>
        <taxon>Libelluloidea</taxon>
        <taxon>Libellulidae</taxon>
        <taxon>Ladona</taxon>
    </lineage>
</organism>
<name>A0A8K0JSJ9_LADFU</name>
<sequence>MDNRKPRWIRHFLRHLSWITTLMEGMEEGQARRGRPRQEYLDEIISGRRLKLRDELWKGIN</sequence>
<reference evidence="1" key="2">
    <citation type="submission" date="2017-10" db="EMBL/GenBank/DDBJ databases">
        <title>Ladona fulva Genome sequencing and assembly.</title>
        <authorList>
            <person name="Murali S."/>
            <person name="Richards S."/>
            <person name="Bandaranaike D."/>
            <person name="Bellair M."/>
            <person name="Blankenburg K."/>
            <person name="Chao H."/>
            <person name="Dinh H."/>
            <person name="Doddapaneni H."/>
            <person name="Dugan-Rocha S."/>
            <person name="Elkadiri S."/>
            <person name="Gnanaolivu R."/>
            <person name="Hernandez B."/>
            <person name="Skinner E."/>
            <person name="Javaid M."/>
            <person name="Lee S."/>
            <person name="Li M."/>
            <person name="Ming W."/>
            <person name="Munidasa M."/>
            <person name="Muniz J."/>
            <person name="Nguyen L."/>
            <person name="Hughes D."/>
            <person name="Osuji N."/>
            <person name="Pu L.-L."/>
            <person name="Puazo M."/>
            <person name="Qu C."/>
            <person name="Quiroz J."/>
            <person name="Raj R."/>
            <person name="Weissenberger G."/>
            <person name="Xin Y."/>
            <person name="Zou X."/>
            <person name="Han Y."/>
            <person name="Worley K."/>
            <person name="Muzny D."/>
            <person name="Gibbs R."/>
        </authorList>
    </citation>
    <scope>NUCLEOTIDE SEQUENCE</scope>
    <source>
        <strain evidence="1">Sampled in the wild</strain>
    </source>
</reference>
<gene>
    <name evidence="1" type="ORF">J437_LFUL002486</name>
</gene>
<dbReference type="EMBL" id="KZ308117">
    <property type="protein sequence ID" value="KAG8221927.1"/>
    <property type="molecule type" value="Genomic_DNA"/>
</dbReference>
<dbReference type="OrthoDB" id="425681at2759"/>
<accession>A0A8K0JSJ9</accession>
<dbReference type="Proteomes" id="UP000792457">
    <property type="component" value="Unassembled WGS sequence"/>
</dbReference>
<keyword evidence="2" id="KW-1185">Reference proteome</keyword>
<proteinExistence type="predicted"/>
<reference evidence="1" key="1">
    <citation type="submission" date="2013-04" db="EMBL/GenBank/DDBJ databases">
        <authorList>
            <person name="Qu J."/>
            <person name="Murali S.C."/>
            <person name="Bandaranaike D."/>
            <person name="Bellair M."/>
            <person name="Blankenburg K."/>
            <person name="Chao H."/>
            <person name="Dinh H."/>
            <person name="Doddapaneni H."/>
            <person name="Downs B."/>
            <person name="Dugan-Rocha S."/>
            <person name="Elkadiri S."/>
            <person name="Gnanaolivu R.D."/>
            <person name="Hernandez B."/>
            <person name="Javaid M."/>
            <person name="Jayaseelan J.C."/>
            <person name="Lee S."/>
            <person name="Li M."/>
            <person name="Ming W."/>
            <person name="Munidasa M."/>
            <person name="Muniz J."/>
            <person name="Nguyen L."/>
            <person name="Ongeri F."/>
            <person name="Osuji N."/>
            <person name="Pu L.-L."/>
            <person name="Puazo M."/>
            <person name="Qu C."/>
            <person name="Quiroz J."/>
            <person name="Raj R."/>
            <person name="Weissenberger G."/>
            <person name="Xin Y."/>
            <person name="Zou X."/>
            <person name="Han Y."/>
            <person name="Richards S."/>
            <person name="Worley K."/>
            <person name="Muzny D."/>
            <person name="Gibbs R."/>
        </authorList>
    </citation>
    <scope>NUCLEOTIDE SEQUENCE</scope>
    <source>
        <strain evidence="1">Sampled in the wild</strain>
    </source>
</reference>
<evidence type="ECO:0000313" key="1">
    <source>
        <dbReference type="EMBL" id="KAG8221927.1"/>
    </source>
</evidence>